<protein>
    <recommendedName>
        <fullName evidence="3">Secreted protein</fullName>
    </recommendedName>
</protein>
<evidence type="ECO:0008006" key="3">
    <source>
        <dbReference type="Google" id="ProtNLM"/>
    </source>
</evidence>
<accession>A0AAV4SQM8</accession>
<dbReference type="Proteomes" id="UP001054837">
    <property type="component" value="Unassembled WGS sequence"/>
</dbReference>
<name>A0AAV4SQM8_9ARAC</name>
<evidence type="ECO:0000313" key="1">
    <source>
        <dbReference type="EMBL" id="GIY35171.1"/>
    </source>
</evidence>
<dbReference type="AlphaFoldDB" id="A0AAV4SQM8"/>
<dbReference type="EMBL" id="BPLQ01008142">
    <property type="protein sequence ID" value="GIY35171.1"/>
    <property type="molecule type" value="Genomic_DNA"/>
</dbReference>
<keyword evidence="2" id="KW-1185">Reference proteome</keyword>
<dbReference type="PROSITE" id="PS51257">
    <property type="entry name" value="PROKAR_LIPOPROTEIN"/>
    <property type="match status" value="1"/>
</dbReference>
<organism evidence="1 2">
    <name type="scientific">Caerostris darwini</name>
    <dbReference type="NCBI Taxonomy" id="1538125"/>
    <lineage>
        <taxon>Eukaryota</taxon>
        <taxon>Metazoa</taxon>
        <taxon>Ecdysozoa</taxon>
        <taxon>Arthropoda</taxon>
        <taxon>Chelicerata</taxon>
        <taxon>Arachnida</taxon>
        <taxon>Araneae</taxon>
        <taxon>Araneomorphae</taxon>
        <taxon>Entelegynae</taxon>
        <taxon>Araneoidea</taxon>
        <taxon>Araneidae</taxon>
        <taxon>Caerostris</taxon>
    </lineage>
</organism>
<evidence type="ECO:0000313" key="2">
    <source>
        <dbReference type="Proteomes" id="UP001054837"/>
    </source>
</evidence>
<reference evidence="1 2" key="1">
    <citation type="submission" date="2021-06" db="EMBL/GenBank/DDBJ databases">
        <title>Caerostris darwini draft genome.</title>
        <authorList>
            <person name="Kono N."/>
            <person name="Arakawa K."/>
        </authorList>
    </citation>
    <scope>NUCLEOTIDE SEQUENCE [LARGE SCALE GENOMIC DNA]</scope>
</reference>
<sequence>MNSYVRLVLIELTILTFFFLNSVGGCLSYVIREQNSLLGNNVEWKYPKPQRLSPIHFGSKCPHLDTSPVVRSQPTLYGFTPGSPAEIIRVKGPGGSGRRVENREDRLHFFSSVCGGLTKLQ</sequence>
<proteinExistence type="predicted"/>
<comment type="caution">
    <text evidence="1">The sequence shown here is derived from an EMBL/GenBank/DDBJ whole genome shotgun (WGS) entry which is preliminary data.</text>
</comment>
<gene>
    <name evidence="1" type="ORF">CDAR_207161</name>
</gene>